<dbReference type="EMBL" id="JH109153">
    <property type="protein sequence ID" value="EGW20925.1"/>
    <property type="molecule type" value="Genomic_DNA"/>
</dbReference>
<name>G3J153_METTV</name>
<evidence type="ECO:0000313" key="2">
    <source>
        <dbReference type="Proteomes" id="UP000004664"/>
    </source>
</evidence>
<keyword evidence="2" id="KW-1185">Reference proteome</keyword>
<evidence type="ECO:0000313" key="1">
    <source>
        <dbReference type="EMBL" id="EGW20925.1"/>
    </source>
</evidence>
<reference evidence="1 2" key="1">
    <citation type="submission" date="2011-06" db="EMBL/GenBank/DDBJ databases">
        <title>Genomic sequence of Methylobacter tundripaludum SV96.</title>
        <authorList>
            <consortium name="US DOE Joint Genome Institute"/>
            <person name="Lucas S."/>
            <person name="Han J."/>
            <person name="Lapidus A."/>
            <person name="Cheng J.-F."/>
            <person name="Goodwin L."/>
            <person name="Pitluck S."/>
            <person name="Held B."/>
            <person name="Detter J.C."/>
            <person name="Han C."/>
            <person name="Tapia R."/>
            <person name="Land M."/>
            <person name="Hauser L."/>
            <person name="Kyrpides N."/>
            <person name="Ivanova N."/>
            <person name="Ovchinnikova G."/>
            <person name="Pagani I."/>
            <person name="Klotz M.G."/>
            <person name="Dispirito A.A."/>
            <person name="Murrell J.C."/>
            <person name="Dunfield P."/>
            <person name="Kalyuzhnaya M.G."/>
            <person name="Svenning M."/>
            <person name="Trotsenko Y.A."/>
            <person name="Stein L.Y."/>
            <person name="Woyke T."/>
        </authorList>
    </citation>
    <scope>NUCLEOTIDE SEQUENCE [LARGE SCALE GENOMIC DNA]</scope>
    <source>
        <strain evidence="2">ATCC BAA-1195 / DSM 17260 / SV96</strain>
    </source>
</reference>
<sequence length="82" mass="9221">MVSRSKPPYMHNADYSFYCRATKRSCSTYWTIHSPAKIGIEVGITVRFSSGIGVSNIIISVMPDALSAYQLLRSGSIVWIFW</sequence>
<proteinExistence type="predicted"/>
<organism evidence="1 2">
    <name type="scientific">Methylobacter tundripaludum (strain ATCC BAA-1195 / DSM 17260 / SV96)</name>
    <dbReference type="NCBI Taxonomy" id="697282"/>
    <lineage>
        <taxon>Bacteria</taxon>
        <taxon>Pseudomonadati</taxon>
        <taxon>Pseudomonadota</taxon>
        <taxon>Gammaproteobacteria</taxon>
        <taxon>Methylococcales</taxon>
        <taxon>Methylococcaceae</taxon>
        <taxon>Methylobacter</taxon>
    </lineage>
</organism>
<dbReference type="Proteomes" id="UP000004664">
    <property type="component" value="Unassembled WGS sequence"/>
</dbReference>
<accession>G3J153</accession>
<protein>
    <submittedName>
        <fullName evidence="1">Uncharacterized protein</fullName>
    </submittedName>
</protein>
<dbReference type="HOGENOM" id="CLU_2554427_0_0_6"/>
<dbReference type="AlphaFoldDB" id="G3J153"/>
<gene>
    <name evidence="1" type="ORF">Mettu_4078</name>
</gene>